<proteinExistence type="predicted"/>
<dbReference type="Pfam" id="PF00734">
    <property type="entry name" value="CBM_1"/>
    <property type="match status" value="1"/>
</dbReference>
<keyword evidence="1 2" id="KW-0732">Signal</keyword>
<feature type="chain" id="PRO_5018272234" description="CBM1 domain-containing protein" evidence="2">
    <location>
        <begin position="21"/>
        <end position="159"/>
    </location>
</feature>
<dbReference type="InterPro" id="IPR000254">
    <property type="entry name" value="CBD"/>
</dbReference>
<dbReference type="GO" id="GO:0005975">
    <property type="term" value="P:carbohydrate metabolic process"/>
    <property type="evidence" value="ECO:0007669"/>
    <property type="project" value="InterPro"/>
</dbReference>
<evidence type="ECO:0000256" key="1">
    <source>
        <dbReference type="ARBA" id="ARBA00022729"/>
    </source>
</evidence>
<dbReference type="AlphaFoldDB" id="A0A3N4IDU8"/>
<accession>A0A3N4IDU8</accession>
<name>A0A3N4IDU8_ASCIM</name>
<dbReference type="GO" id="GO:0030248">
    <property type="term" value="F:cellulose binding"/>
    <property type="evidence" value="ECO:0007669"/>
    <property type="project" value="InterPro"/>
</dbReference>
<dbReference type="GO" id="GO:0005576">
    <property type="term" value="C:extracellular region"/>
    <property type="evidence" value="ECO:0007669"/>
    <property type="project" value="InterPro"/>
</dbReference>
<evidence type="ECO:0000259" key="3">
    <source>
        <dbReference type="PROSITE" id="PS51164"/>
    </source>
</evidence>
<feature type="domain" description="CBM1" evidence="3">
    <location>
        <begin position="24"/>
        <end position="60"/>
    </location>
</feature>
<evidence type="ECO:0000313" key="5">
    <source>
        <dbReference type="Proteomes" id="UP000275078"/>
    </source>
</evidence>
<sequence>MKNSTYHHLGSLCFLGLVMSQDAPIQVNYGQCSGIYYKGPIYCNKGWECVIVNEYYGQCRSEAERPTTTTLITTLVPPEYIVDERGFTRSRLTDNSLGVCSSSYCPKFMNECGKIYGGCTTLCSGDYYPPSFAKPPCPSTTTTQTTPATAAAFATSVLS</sequence>
<dbReference type="SMART" id="SM00236">
    <property type="entry name" value="fCBD"/>
    <property type="match status" value="1"/>
</dbReference>
<dbReference type="InterPro" id="IPR035971">
    <property type="entry name" value="CBD_sf"/>
</dbReference>
<evidence type="ECO:0000256" key="2">
    <source>
        <dbReference type="SAM" id="SignalP"/>
    </source>
</evidence>
<protein>
    <recommendedName>
        <fullName evidence="3">CBM1 domain-containing protein</fullName>
    </recommendedName>
</protein>
<dbReference type="PROSITE" id="PS51164">
    <property type="entry name" value="CBM1_2"/>
    <property type="match status" value="1"/>
</dbReference>
<evidence type="ECO:0000313" key="4">
    <source>
        <dbReference type="EMBL" id="RPA82868.1"/>
    </source>
</evidence>
<reference evidence="4 5" key="1">
    <citation type="journal article" date="2018" name="Nat. Ecol. Evol.">
        <title>Pezizomycetes genomes reveal the molecular basis of ectomycorrhizal truffle lifestyle.</title>
        <authorList>
            <person name="Murat C."/>
            <person name="Payen T."/>
            <person name="Noel B."/>
            <person name="Kuo A."/>
            <person name="Morin E."/>
            <person name="Chen J."/>
            <person name="Kohler A."/>
            <person name="Krizsan K."/>
            <person name="Balestrini R."/>
            <person name="Da Silva C."/>
            <person name="Montanini B."/>
            <person name="Hainaut M."/>
            <person name="Levati E."/>
            <person name="Barry K.W."/>
            <person name="Belfiori B."/>
            <person name="Cichocki N."/>
            <person name="Clum A."/>
            <person name="Dockter R.B."/>
            <person name="Fauchery L."/>
            <person name="Guy J."/>
            <person name="Iotti M."/>
            <person name="Le Tacon F."/>
            <person name="Lindquist E.A."/>
            <person name="Lipzen A."/>
            <person name="Malagnac F."/>
            <person name="Mello A."/>
            <person name="Molinier V."/>
            <person name="Miyauchi S."/>
            <person name="Poulain J."/>
            <person name="Riccioni C."/>
            <person name="Rubini A."/>
            <person name="Sitrit Y."/>
            <person name="Splivallo R."/>
            <person name="Traeger S."/>
            <person name="Wang M."/>
            <person name="Zifcakova L."/>
            <person name="Wipf D."/>
            <person name="Zambonelli A."/>
            <person name="Paolocci F."/>
            <person name="Nowrousian M."/>
            <person name="Ottonello S."/>
            <person name="Baldrian P."/>
            <person name="Spatafora J.W."/>
            <person name="Henrissat B."/>
            <person name="Nagy L.G."/>
            <person name="Aury J.M."/>
            <person name="Wincker P."/>
            <person name="Grigoriev I.V."/>
            <person name="Bonfante P."/>
            <person name="Martin F.M."/>
        </authorList>
    </citation>
    <scope>NUCLEOTIDE SEQUENCE [LARGE SCALE GENOMIC DNA]</scope>
    <source>
        <strain evidence="4 5">RN42</strain>
    </source>
</reference>
<organism evidence="4 5">
    <name type="scientific">Ascobolus immersus RN42</name>
    <dbReference type="NCBI Taxonomy" id="1160509"/>
    <lineage>
        <taxon>Eukaryota</taxon>
        <taxon>Fungi</taxon>
        <taxon>Dikarya</taxon>
        <taxon>Ascomycota</taxon>
        <taxon>Pezizomycotina</taxon>
        <taxon>Pezizomycetes</taxon>
        <taxon>Pezizales</taxon>
        <taxon>Ascobolaceae</taxon>
        <taxon>Ascobolus</taxon>
    </lineage>
</organism>
<dbReference type="EMBL" id="ML119668">
    <property type="protein sequence ID" value="RPA82868.1"/>
    <property type="molecule type" value="Genomic_DNA"/>
</dbReference>
<dbReference type="STRING" id="1160509.A0A3N4IDU8"/>
<gene>
    <name evidence="4" type="ORF">BJ508DRAFT_375380</name>
</gene>
<keyword evidence="5" id="KW-1185">Reference proteome</keyword>
<feature type="signal peptide" evidence="2">
    <location>
        <begin position="1"/>
        <end position="20"/>
    </location>
</feature>
<dbReference type="Proteomes" id="UP000275078">
    <property type="component" value="Unassembled WGS sequence"/>
</dbReference>
<dbReference type="OrthoDB" id="5280466at2759"/>
<dbReference type="SUPFAM" id="SSF57180">
    <property type="entry name" value="Cellulose-binding domain"/>
    <property type="match status" value="1"/>
</dbReference>